<organism evidence="1 3">
    <name type="scientific">Stutzerimonas balearica DSM 6083</name>
    <dbReference type="NCBI Taxonomy" id="1123016"/>
    <lineage>
        <taxon>Bacteria</taxon>
        <taxon>Pseudomonadati</taxon>
        <taxon>Pseudomonadota</taxon>
        <taxon>Gammaproteobacteria</taxon>
        <taxon>Pseudomonadales</taxon>
        <taxon>Pseudomonadaceae</taxon>
        <taxon>Stutzerimonas</taxon>
    </lineage>
</organism>
<reference evidence="2 4" key="2">
    <citation type="submission" date="2016-10" db="EMBL/GenBank/DDBJ databases">
        <authorList>
            <person name="Varghese N."/>
            <person name="Submissions S."/>
        </authorList>
    </citation>
    <scope>NUCLEOTIDE SEQUENCE [LARGE SCALE GENOMIC DNA]</scope>
    <source>
        <strain evidence="2 4">DSM 6083</strain>
    </source>
</reference>
<evidence type="ECO:0000313" key="2">
    <source>
        <dbReference type="EMBL" id="SDM49482.1"/>
    </source>
</evidence>
<reference evidence="3" key="1">
    <citation type="submission" date="2014-03" db="EMBL/GenBank/DDBJ databases">
        <title>Complete genome of Pseudomonas balearica DSM 6083T, a sewage water isolate from an enrichment with 2-methylnaphthalene.</title>
        <authorList>
            <person name="Salva-Serra F."/>
            <person name="Jaen-Luchoro D."/>
            <person name="Busquets A."/>
            <person name="Pena A."/>
            <person name="Gomila M."/>
            <person name="Bosch R."/>
            <person name="Nogales B."/>
            <person name="Garcia-Valdes E."/>
            <person name="Lalucat J."/>
            <person name="Bennasar A."/>
        </authorList>
    </citation>
    <scope>NUCLEOTIDE SEQUENCE [LARGE SCALE GENOMIC DNA]</scope>
    <source>
        <strain evidence="3">DSM 6083</strain>
    </source>
</reference>
<sequence>MTLSLDEINAALTQQPVRDLAWVLLSPPLLDEGWQQRHPLSASAWWASPDLLADWLRQLDRQPAPLQDWLARHSIRRLGLYYERLWQFALLNAPGVELLAANLPVRQAGHTLGELDLLLRDAEGVFHLELAVKFYLGLAGDGQAHDRWLGPDSQDRLDLKIAHLCQRQLPLGNAAPTRELLAEITREKVHSRFWLGGYLFRPWPDRGPGPRGAHPGHLAGRWLHRSAWPRFCEQQPSSLWRPLPRANWLAPARLTAEELLPEREAEAWLHDPESHARMLVHLAPDSQGAWREQERLFLVADDWPG</sequence>
<reference evidence="1 3" key="3">
    <citation type="journal article" name="Genome Announc.">
        <title>Complete Genome Sequence of Pseudomonas balearica DSM 6083T.</title>
        <authorList>
            <person name="Bennasar-Figueras A."/>
            <person name="Salva-Serra F."/>
            <person name="Jaen-Luchoro D."/>
            <person name="Segui C."/>
            <person name="Aliaga F."/>
            <person name="Busquets A."/>
            <person name="Gomila M."/>
            <person name="Moore E.R."/>
            <person name="Lalucat J."/>
        </authorList>
    </citation>
    <scope>NUCLEOTIDE SEQUENCE [LARGE SCALE GENOMIC DNA]</scope>
    <source>
        <strain evidence="3">DSM 6083</strain>
        <strain evidence="1">DSM6083</strain>
    </source>
</reference>
<protein>
    <submittedName>
        <fullName evidence="1">Cobalt chelatase</fullName>
    </submittedName>
</protein>
<dbReference type="InterPro" id="IPR015003">
    <property type="entry name" value="DUF1853"/>
</dbReference>
<evidence type="ECO:0000313" key="4">
    <source>
        <dbReference type="Proteomes" id="UP000182276"/>
    </source>
</evidence>
<keyword evidence="4" id="KW-1185">Reference proteome</keyword>
<dbReference type="EMBL" id="CP007511">
    <property type="protein sequence ID" value="AJE15630.1"/>
    <property type="molecule type" value="Genomic_DNA"/>
</dbReference>
<proteinExistence type="predicted"/>
<evidence type="ECO:0000313" key="3">
    <source>
        <dbReference type="Proteomes" id="UP000031271"/>
    </source>
</evidence>
<dbReference type="KEGG" id="pbm:CL52_11505"/>
<gene>
    <name evidence="1" type="ORF">CL52_11505</name>
    <name evidence="2" type="ORF">SAMN05660875_105214</name>
</gene>
<dbReference type="AlphaFoldDB" id="A0A8D3Y1J0"/>
<dbReference type="Pfam" id="PF08907">
    <property type="entry name" value="DUF1853"/>
    <property type="match status" value="1"/>
</dbReference>
<accession>A0A8D3Y1J0</accession>
<evidence type="ECO:0000313" key="1">
    <source>
        <dbReference type="EMBL" id="AJE15630.1"/>
    </source>
</evidence>
<dbReference type="GeneID" id="77260530"/>
<name>A0A8D3Y1J0_9GAMM</name>
<dbReference type="Proteomes" id="UP000182276">
    <property type="component" value="Unassembled WGS sequence"/>
</dbReference>
<dbReference type="RefSeq" id="WP_043220671.1">
    <property type="nucleotide sequence ID" value="NZ_CP007511.1"/>
</dbReference>
<dbReference type="Proteomes" id="UP000031271">
    <property type="component" value="Chromosome"/>
</dbReference>
<dbReference type="EMBL" id="FNHO01000005">
    <property type="protein sequence ID" value="SDM49482.1"/>
    <property type="molecule type" value="Genomic_DNA"/>
</dbReference>